<evidence type="ECO:0000256" key="8">
    <source>
        <dbReference type="ARBA" id="ARBA00022777"/>
    </source>
</evidence>
<dbReference type="GO" id="GO:0016301">
    <property type="term" value="F:kinase activity"/>
    <property type="evidence" value="ECO:0007669"/>
    <property type="project" value="UniProtKB-KW"/>
</dbReference>
<dbReference type="InterPro" id="IPR018113">
    <property type="entry name" value="PTrfase_EIIB_Cys"/>
</dbReference>
<dbReference type="InterPro" id="IPR050429">
    <property type="entry name" value="PTS_Glucose_EIICBA"/>
</dbReference>
<keyword evidence="10" id="KW-0472">Membrane</keyword>
<dbReference type="GO" id="GO:0005886">
    <property type="term" value="C:plasma membrane"/>
    <property type="evidence" value="ECO:0007669"/>
    <property type="project" value="UniProtKB-SubCell"/>
</dbReference>
<evidence type="ECO:0000256" key="5">
    <source>
        <dbReference type="ARBA" id="ARBA00022679"/>
    </source>
</evidence>
<dbReference type="GO" id="GO:0008982">
    <property type="term" value="F:protein-N(PI)-phosphohistidine-sugar phosphotransferase activity"/>
    <property type="evidence" value="ECO:0007669"/>
    <property type="project" value="InterPro"/>
</dbReference>
<dbReference type="InterPro" id="IPR001996">
    <property type="entry name" value="PTS_IIB_1"/>
</dbReference>
<dbReference type="PROSITE" id="PS51098">
    <property type="entry name" value="PTS_EIIB_TYPE_1"/>
    <property type="match status" value="1"/>
</dbReference>
<dbReference type="EMBL" id="SDPT01000001">
    <property type="protein sequence ID" value="RXZ35351.1"/>
    <property type="molecule type" value="Genomic_DNA"/>
</dbReference>
<dbReference type="PROSITE" id="PS51103">
    <property type="entry name" value="PTS_EIIC_TYPE_1"/>
    <property type="match status" value="1"/>
</dbReference>
<keyword evidence="9" id="KW-1133">Transmembrane helix</keyword>
<dbReference type="GO" id="GO:0015572">
    <property type="term" value="F:N-acetylglucosamine transmembrane transporter activity"/>
    <property type="evidence" value="ECO:0007669"/>
    <property type="project" value="InterPro"/>
</dbReference>
<dbReference type="OrthoDB" id="7571469at2"/>
<dbReference type="CDD" id="cd00212">
    <property type="entry name" value="PTS_IIB_glc"/>
    <property type="match status" value="1"/>
</dbReference>
<dbReference type="GO" id="GO:0015764">
    <property type="term" value="P:N-acetylglucosamine transport"/>
    <property type="evidence" value="ECO:0007669"/>
    <property type="project" value="TreeGrafter"/>
</dbReference>
<dbReference type="Gene3D" id="3.30.1360.60">
    <property type="entry name" value="Glucose permease domain IIB"/>
    <property type="match status" value="2"/>
</dbReference>
<evidence type="ECO:0000256" key="6">
    <source>
        <dbReference type="ARBA" id="ARBA00022683"/>
    </source>
</evidence>
<organism evidence="11 12">
    <name type="scientific">Sphingomonas desiccabilis</name>
    <dbReference type="NCBI Taxonomy" id="429134"/>
    <lineage>
        <taxon>Bacteria</taxon>
        <taxon>Pseudomonadati</taxon>
        <taxon>Pseudomonadota</taxon>
        <taxon>Alphaproteobacteria</taxon>
        <taxon>Sphingomonadales</taxon>
        <taxon>Sphingomonadaceae</taxon>
        <taxon>Sphingomonas</taxon>
    </lineage>
</organism>
<evidence type="ECO:0000256" key="4">
    <source>
        <dbReference type="ARBA" id="ARBA00022597"/>
    </source>
</evidence>
<dbReference type="GO" id="GO:0019866">
    <property type="term" value="C:organelle inner membrane"/>
    <property type="evidence" value="ECO:0007669"/>
    <property type="project" value="InterPro"/>
</dbReference>
<evidence type="ECO:0000256" key="9">
    <source>
        <dbReference type="ARBA" id="ARBA00022989"/>
    </source>
</evidence>
<evidence type="ECO:0000256" key="3">
    <source>
        <dbReference type="ARBA" id="ARBA00022475"/>
    </source>
</evidence>
<dbReference type="InterPro" id="IPR013013">
    <property type="entry name" value="PTS_EIIC_1"/>
</dbReference>
<dbReference type="InterPro" id="IPR010974">
    <property type="entry name" value="PTS_IIBC_nag"/>
</dbReference>
<evidence type="ECO:0000256" key="10">
    <source>
        <dbReference type="ARBA" id="ARBA00023136"/>
    </source>
</evidence>
<keyword evidence="5" id="KW-0808">Transferase</keyword>
<dbReference type="Pfam" id="PF02378">
    <property type="entry name" value="PTS_EIIC"/>
    <property type="match status" value="1"/>
</dbReference>
<keyword evidence="12" id="KW-1185">Reference proteome</keyword>
<keyword evidence="6" id="KW-0598">Phosphotransferase system</keyword>
<dbReference type="InterPro" id="IPR003352">
    <property type="entry name" value="PTS_EIIC"/>
</dbReference>
<keyword evidence="8" id="KW-0418">Kinase</keyword>
<comment type="caution">
    <text evidence="11">The sequence shown here is derived from an EMBL/GenBank/DDBJ whole genome shotgun (WGS) entry which is preliminary data.</text>
</comment>
<comment type="subcellular location">
    <subcellularLocation>
        <location evidence="1">Cell membrane</location>
        <topology evidence="1">Multi-pass membrane protein</topology>
    </subcellularLocation>
</comment>
<dbReference type="PANTHER" id="PTHR30009">
    <property type="entry name" value="CYTOCHROME C-TYPE SYNTHESIS PROTEIN AND PTS TRANSMEMBRANE COMPONENT"/>
    <property type="match status" value="1"/>
</dbReference>
<protein>
    <submittedName>
        <fullName evidence="11">PTS N-acetyl-D-glucosamine transporter</fullName>
    </submittedName>
</protein>
<reference evidence="11 12" key="1">
    <citation type="submission" date="2019-01" db="EMBL/GenBank/DDBJ databases">
        <title>Sphingomonas mucosissima sp. nov. and Sphingomonas desiccabilis sp. nov., from biological soil crusts in the Colorado Plateau, USA.</title>
        <authorList>
            <person name="Zhu D."/>
        </authorList>
    </citation>
    <scope>NUCLEOTIDE SEQUENCE [LARGE SCALE GENOMIC DNA]</scope>
    <source>
        <strain evidence="11 12">CP1D</strain>
    </source>
</reference>
<dbReference type="AlphaFoldDB" id="A0A4Q2J1C6"/>
<evidence type="ECO:0000256" key="2">
    <source>
        <dbReference type="ARBA" id="ARBA00022448"/>
    </source>
</evidence>
<keyword evidence="7" id="KW-0812">Transmembrane</keyword>
<sequence>MKSILEALQPLGRALMLPIAVLPVAGLLLRLGQPDLLDIAFLSAAGDALFSHLGLLFAIGVATGYARDGNGAACLAGIVCFLVATEAAKVLLIVPGDVTQGLDAATAEIATAAWKAKAIARLDVPIGILSGLVGGIFYNRFSGIKLPEYLAFFGGRRFVPIVSGVAGLVLAVIVGTSFQALSSGIDTMGHGIANAGGVGLFLFGLFNRLLLVTGLHHILNNVFWFVLGDFDGANGDLRRFFAGDPTAGSFMAGFFPVMMFGLPAACLAMYRTALPERRKAVGGMLFSLALTSMLTGVTEPIEFSFMFLAPVLYAVHAVLTGLSMALMDVLGVKLGFGFSAGFFDYALNYGKSTRPLMLIPVGLVYFALYYGIFSFVIRRFDLKTPGREPEVPGAAAVAPVAAGGRGAVFAQALGGAANLREVGACTTRLRLIVADQSKVDEPALKALGARGVIRPSDKAVQVVLGPIADVVAVEIRDALAMPIALAPTETAGAENGETRLAPALIAALGGASNLCAVSVHGNRIRVELAENGGAEQAALAALGVRAVALPAEGVAHLVVAPGKLDVLLAR</sequence>
<evidence type="ECO:0000313" key="11">
    <source>
        <dbReference type="EMBL" id="RXZ35351.1"/>
    </source>
</evidence>
<dbReference type="Proteomes" id="UP000292347">
    <property type="component" value="Unassembled WGS sequence"/>
</dbReference>
<name>A0A4Q2J1C6_9SPHN</name>
<evidence type="ECO:0000256" key="1">
    <source>
        <dbReference type="ARBA" id="ARBA00004651"/>
    </source>
</evidence>
<evidence type="ECO:0000313" key="12">
    <source>
        <dbReference type="Proteomes" id="UP000292347"/>
    </source>
</evidence>
<evidence type="ECO:0000256" key="7">
    <source>
        <dbReference type="ARBA" id="ARBA00022692"/>
    </source>
</evidence>
<dbReference type="InterPro" id="IPR036878">
    <property type="entry name" value="Glu_permease_IIB"/>
</dbReference>
<accession>A0A4Q2J1C6</accession>
<keyword evidence="3" id="KW-1003">Cell membrane</keyword>
<dbReference type="PROSITE" id="PS01035">
    <property type="entry name" value="PTS_EIIB_TYPE_1_CYS"/>
    <property type="match status" value="1"/>
</dbReference>
<dbReference type="RefSeq" id="WP_129341120.1">
    <property type="nucleotide sequence ID" value="NZ_JACIDD010000001.1"/>
</dbReference>
<dbReference type="GO" id="GO:0009401">
    <property type="term" value="P:phosphoenolpyruvate-dependent sugar phosphotransferase system"/>
    <property type="evidence" value="ECO:0007669"/>
    <property type="project" value="UniProtKB-KW"/>
</dbReference>
<keyword evidence="2" id="KW-0813">Transport</keyword>
<keyword evidence="4" id="KW-0762">Sugar transport</keyword>
<dbReference type="NCBIfam" id="TIGR00826">
    <property type="entry name" value="EIIB_glc"/>
    <property type="match status" value="1"/>
</dbReference>
<dbReference type="SUPFAM" id="SSF55604">
    <property type="entry name" value="Glucose permease domain IIB"/>
    <property type="match status" value="2"/>
</dbReference>
<dbReference type="Pfam" id="PF00367">
    <property type="entry name" value="PTS_EIIB"/>
    <property type="match status" value="1"/>
</dbReference>
<gene>
    <name evidence="11" type="ORF">EO081_06950</name>
</gene>
<dbReference type="NCBIfam" id="TIGR01998">
    <property type="entry name" value="PTS-II-BC-nag"/>
    <property type="match status" value="1"/>
</dbReference>
<dbReference type="PANTHER" id="PTHR30009:SF4">
    <property type="entry name" value="PTS SYSTEM N-ACETYLGLUCOSAMINE-SPECIFIC EIICBA COMPONENT"/>
    <property type="match status" value="1"/>
</dbReference>
<proteinExistence type="predicted"/>
<dbReference type="GO" id="GO:0090563">
    <property type="term" value="F:protein-phosphocysteine-sugar phosphotransferase activity"/>
    <property type="evidence" value="ECO:0007669"/>
    <property type="project" value="TreeGrafter"/>
</dbReference>